<name>A0ABD3T5J9_SINWO</name>
<dbReference type="EMBL" id="JBJQND010000019">
    <property type="protein sequence ID" value="KAL3831901.1"/>
    <property type="molecule type" value="Genomic_DNA"/>
</dbReference>
<evidence type="ECO:0000313" key="1">
    <source>
        <dbReference type="EMBL" id="KAL3831901.1"/>
    </source>
</evidence>
<comment type="caution">
    <text evidence="1">The sequence shown here is derived from an EMBL/GenBank/DDBJ whole genome shotgun (WGS) entry which is preliminary data.</text>
</comment>
<sequence length="108" mass="13237">MDRSRLCRFYFHLGLIYSEIPNFQTLKRILRTLYLFKRRFHYDVLELAQFIEENVSNSCNQQGYHTVGILIQLLDPAYIPLRLRRRLRRRQYLGQGPDYIWHVDFTKN</sequence>
<proteinExistence type="predicted"/>
<organism evidence="1 2">
    <name type="scientific">Sinanodonta woodiana</name>
    <name type="common">Chinese pond mussel</name>
    <name type="synonym">Anodonta woodiana</name>
    <dbReference type="NCBI Taxonomy" id="1069815"/>
    <lineage>
        <taxon>Eukaryota</taxon>
        <taxon>Metazoa</taxon>
        <taxon>Spiralia</taxon>
        <taxon>Lophotrochozoa</taxon>
        <taxon>Mollusca</taxon>
        <taxon>Bivalvia</taxon>
        <taxon>Autobranchia</taxon>
        <taxon>Heteroconchia</taxon>
        <taxon>Palaeoheterodonta</taxon>
        <taxon>Unionida</taxon>
        <taxon>Unionoidea</taxon>
        <taxon>Unionidae</taxon>
        <taxon>Unioninae</taxon>
        <taxon>Sinanodonta</taxon>
    </lineage>
</organism>
<evidence type="ECO:0000313" key="2">
    <source>
        <dbReference type="Proteomes" id="UP001634394"/>
    </source>
</evidence>
<dbReference type="Proteomes" id="UP001634394">
    <property type="component" value="Unassembled WGS sequence"/>
</dbReference>
<protein>
    <recommendedName>
        <fullName evidence="3">Maturase K</fullName>
    </recommendedName>
</protein>
<gene>
    <name evidence="1" type="ORF">ACJMK2_023595</name>
</gene>
<reference evidence="1 2" key="1">
    <citation type="submission" date="2024-11" db="EMBL/GenBank/DDBJ databases">
        <title>Chromosome-level genome assembly of the freshwater bivalve Anodonta woodiana.</title>
        <authorList>
            <person name="Chen X."/>
        </authorList>
    </citation>
    <scope>NUCLEOTIDE SEQUENCE [LARGE SCALE GENOMIC DNA]</scope>
    <source>
        <strain evidence="1">MN2024</strain>
        <tissue evidence="1">Gills</tissue>
    </source>
</reference>
<dbReference type="AlphaFoldDB" id="A0ABD3T5J9"/>
<keyword evidence="2" id="KW-1185">Reference proteome</keyword>
<evidence type="ECO:0008006" key="3">
    <source>
        <dbReference type="Google" id="ProtNLM"/>
    </source>
</evidence>
<accession>A0ABD3T5J9</accession>